<accession>A0ABT3LBF3</accession>
<dbReference type="EC" id="3.5.4.1" evidence="2"/>
<dbReference type="Gene3D" id="2.30.40.10">
    <property type="entry name" value="Urease, subunit C, domain 1"/>
    <property type="match status" value="1"/>
</dbReference>
<evidence type="ECO:0000313" key="3">
    <source>
        <dbReference type="Proteomes" id="UP001526426"/>
    </source>
</evidence>
<evidence type="ECO:0000313" key="2">
    <source>
        <dbReference type="EMBL" id="MCW6038424.1"/>
    </source>
</evidence>
<reference evidence="2 3" key="1">
    <citation type="submission" date="2021-08" db="EMBL/GenBank/DDBJ databases">
        <title>Draft genome sequence of Spirulina subsalsa with high tolerance to salinity and hype-accumulation of phycocyanin.</title>
        <authorList>
            <person name="Pei H."/>
            <person name="Jiang L."/>
        </authorList>
    </citation>
    <scope>NUCLEOTIDE SEQUENCE [LARGE SCALE GENOMIC DNA]</scope>
    <source>
        <strain evidence="2 3">FACHB-351</strain>
    </source>
</reference>
<keyword evidence="3" id="KW-1185">Reference proteome</keyword>
<keyword evidence="2" id="KW-0378">Hydrolase</keyword>
<name>A0ABT3LBF3_9CYAN</name>
<dbReference type="Gene3D" id="3.20.20.140">
    <property type="entry name" value="Metal-dependent hydrolases"/>
    <property type="match status" value="1"/>
</dbReference>
<dbReference type="SUPFAM" id="SSF51556">
    <property type="entry name" value="Metallo-dependent hydrolases"/>
    <property type="match status" value="1"/>
</dbReference>
<gene>
    <name evidence="2" type="ORF">K4A83_19410</name>
</gene>
<dbReference type="PANTHER" id="PTHR32027">
    <property type="entry name" value="CYTOSINE DEAMINASE"/>
    <property type="match status" value="1"/>
</dbReference>
<comment type="caution">
    <text evidence="2">The sequence shown here is derived from an EMBL/GenBank/DDBJ whole genome shotgun (WGS) entry which is preliminary data.</text>
</comment>
<sequence>MILSDFSHFWLNNAHCPPCFLPPEFGDFNTKWGFCQINLEIKQGKIQQILPATESGLLPDTIPQWELKKSIILPCFVDIHTHLDKGHISRRTPNLLGTFAEAVKIIREDCCEFWQEEDLYRRMEFGLKCSYAHGTQAIRTHLDVIDQQHNITFDVFKTLQKEWENRIILQPSSLFPVEHFLTEEGVKVADGVAQLGGILGAVVYPHQEVDRQLDRMLELAMERGLDVDFHVDETDDPQSQCLLKVAEAVLRHGFSGQVLCGHCCSLAVQSPAVVQRTIEAVQRAGIAVVSLPMCNLYLQGREGEKTPRWRGVTLVHELKAQGIPVLFASDNCRDPFFGFGDHDLLEVFNQSVRIAQLNPDYSDWIGSVTTIPAQVMGLEDLGCLKPGAGADLIIFRARYWDELLSRSQRDRIVLRQGRPIDTTLPDYEELDDLIVNR</sequence>
<dbReference type="InterPro" id="IPR013108">
    <property type="entry name" value="Amidohydro_3"/>
</dbReference>
<dbReference type="CDD" id="cd01293">
    <property type="entry name" value="Bact_CD"/>
    <property type="match status" value="1"/>
</dbReference>
<dbReference type="InterPro" id="IPR032466">
    <property type="entry name" value="Metal_Hydrolase"/>
</dbReference>
<feature type="domain" description="Amidohydrolase 3" evidence="1">
    <location>
        <begin position="125"/>
        <end position="406"/>
    </location>
</feature>
<dbReference type="Pfam" id="PF07969">
    <property type="entry name" value="Amidohydro_3"/>
    <property type="match status" value="1"/>
</dbReference>
<dbReference type="EMBL" id="JAIHOM010000135">
    <property type="protein sequence ID" value="MCW6038424.1"/>
    <property type="molecule type" value="Genomic_DNA"/>
</dbReference>
<dbReference type="GO" id="GO:0004131">
    <property type="term" value="F:cytosine deaminase activity"/>
    <property type="evidence" value="ECO:0007669"/>
    <property type="project" value="UniProtKB-EC"/>
</dbReference>
<evidence type="ECO:0000259" key="1">
    <source>
        <dbReference type="Pfam" id="PF07969"/>
    </source>
</evidence>
<protein>
    <submittedName>
        <fullName evidence="2">Cytosine deaminase</fullName>
        <ecNumber evidence="2">3.5.4.1</ecNumber>
    </submittedName>
</protein>
<proteinExistence type="predicted"/>
<dbReference type="InterPro" id="IPR011059">
    <property type="entry name" value="Metal-dep_hydrolase_composite"/>
</dbReference>
<dbReference type="Proteomes" id="UP001526426">
    <property type="component" value="Unassembled WGS sequence"/>
</dbReference>
<dbReference type="InterPro" id="IPR052349">
    <property type="entry name" value="Metallo-hydrolase_Enzymes"/>
</dbReference>
<organism evidence="2 3">
    <name type="scientific">Spirulina subsalsa FACHB-351</name>
    <dbReference type="NCBI Taxonomy" id="234711"/>
    <lineage>
        <taxon>Bacteria</taxon>
        <taxon>Bacillati</taxon>
        <taxon>Cyanobacteriota</taxon>
        <taxon>Cyanophyceae</taxon>
        <taxon>Spirulinales</taxon>
        <taxon>Spirulinaceae</taxon>
        <taxon>Spirulina</taxon>
    </lineage>
</organism>
<dbReference type="RefSeq" id="WP_265266332.1">
    <property type="nucleotide sequence ID" value="NZ_JAIHOM010000135.1"/>
</dbReference>
<dbReference type="PANTHER" id="PTHR32027:SF0">
    <property type="entry name" value="CYTOSINE DEAMINASE"/>
    <property type="match status" value="1"/>
</dbReference>
<dbReference type="NCBIfam" id="NF005759">
    <property type="entry name" value="PRK07583.1"/>
    <property type="match status" value="1"/>
</dbReference>